<accession>A0A6A6TM35</accession>
<sequence>MSLSGNMTIWRTPFTPLTASLHSLNSSTPTGLSGFMDGFSISYGHWTTGAPCWVVVRKHCHRNAKTFPNELCTKPVDDISSENVLSSFEWPGAFGDAECNTLTASESNTSASTPSNTSSPSSQELDISVRAISPEYIRSERHRNNTYASQMPLSEFRRHQSTTDWSPFSRSIKELLPEKLVHQNEGFQLIDYGGSGFVYATPFKTARGRDYLAIKVLRNKNAEIAFDLPELRIMNRLKHNHIIALLGSFERKGRFALLMYPVAICNLAEYLNHVPENNHTGLEIDLHRSRILMKALGCLASALMYLHVSLKIKHKDIKPENILITKHESVILADFGISKQYEADTITEGMTPFTDKYAPPEVVGQNKRDLSSDIWSLGCVYLEIMTVVLGENLDNLNGAIFDTKDRPNYRDSQPKVSAWVYRLKTLAEEFERSFSGFVFDAQLPTAQHLDLIHLMISDSPEKRPSISTIHETFKQFASQCAECQPDDVSS</sequence>
<name>A0A6A6TM35_9PLEO</name>
<reference evidence="3" key="1">
    <citation type="journal article" date="2020" name="Stud. Mycol.">
        <title>101 Dothideomycetes genomes: a test case for predicting lifestyles and emergence of pathogens.</title>
        <authorList>
            <person name="Haridas S."/>
            <person name="Albert R."/>
            <person name="Binder M."/>
            <person name="Bloem J."/>
            <person name="Labutti K."/>
            <person name="Salamov A."/>
            <person name="Andreopoulos B."/>
            <person name="Baker S."/>
            <person name="Barry K."/>
            <person name="Bills G."/>
            <person name="Bluhm B."/>
            <person name="Cannon C."/>
            <person name="Castanera R."/>
            <person name="Culley D."/>
            <person name="Daum C."/>
            <person name="Ezra D."/>
            <person name="Gonzalez J."/>
            <person name="Henrissat B."/>
            <person name="Kuo A."/>
            <person name="Liang C."/>
            <person name="Lipzen A."/>
            <person name="Lutzoni F."/>
            <person name="Magnuson J."/>
            <person name="Mondo S."/>
            <person name="Nolan M."/>
            <person name="Ohm R."/>
            <person name="Pangilinan J."/>
            <person name="Park H.-J."/>
            <person name="Ramirez L."/>
            <person name="Alfaro M."/>
            <person name="Sun H."/>
            <person name="Tritt A."/>
            <person name="Yoshinaga Y."/>
            <person name="Zwiers L.-H."/>
            <person name="Turgeon B."/>
            <person name="Goodwin S."/>
            <person name="Spatafora J."/>
            <person name="Crous P."/>
            <person name="Grigoriev I."/>
        </authorList>
    </citation>
    <scope>NUCLEOTIDE SEQUENCE</scope>
    <source>
        <strain evidence="3">CBS 122681</strain>
    </source>
</reference>
<feature type="region of interest" description="Disordered" evidence="1">
    <location>
        <begin position="105"/>
        <end position="124"/>
    </location>
</feature>
<dbReference type="EMBL" id="MU004297">
    <property type="protein sequence ID" value="KAF2660900.1"/>
    <property type="molecule type" value="Genomic_DNA"/>
</dbReference>
<proteinExistence type="predicted"/>
<dbReference type="InterPro" id="IPR000719">
    <property type="entry name" value="Prot_kinase_dom"/>
</dbReference>
<dbReference type="Pfam" id="PF00069">
    <property type="entry name" value="Pkinase"/>
    <property type="match status" value="1"/>
</dbReference>
<feature type="domain" description="Protein kinase" evidence="2">
    <location>
        <begin position="184"/>
        <end position="473"/>
    </location>
</feature>
<keyword evidence="3" id="KW-0808">Transferase</keyword>
<dbReference type="PANTHER" id="PTHR24359">
    <property type="entry name" value="SERINE/THREONINE-PROTEIN KINASE SBK1"/>
    <property type="match status" value="1"/>
</dbReference>
<dbReference type="Gene3D" id="3.30.200.20">
    <property type="entry name" value="Phosphorylase Kinase, domain 1"/>
    <property type="match status" value="1"/>
</dbReference>
<protein>
    <submittedName>
        <fullName evidence="3">Kinase-like protein</fullName>
    </submittedName>
</protein>
<dbReference type="PROSITE" id="PS50011">
    <property type="entry name" value="PROTEIN_KINASE_DOM"/>
    <property type="match status" value="1"/>
</dbReference>
<evidence type="ECO:0000313" key="4">
    <source>
        <dbReference type="Proteomes" id="UP000799324"/>
    </source>
</evidence>
<evidence type="ECO:0000256" key="1">
    <source>
        <dbReference type="SAM" id="MobiDB-lite"/>
    </source>
</evidence>
<dbReference type="Gene3D" id="1.10.510.10">
    <property type="entry name" value="Transferase(Phosphotransferase) domain 1"/>
    <property type="match status" value="1"/>
</dbReference>
<evidence type="ECO:0000313" key="3">
    <source>
        <dbReference type="EMBL" id="KAF2660900.1"/>
    </source>
</evidence>
<dbReference type="SUPFAM" id="SSF56112">
    <property type="entry name" value="Protein kinase-like (PK-like)"/>
    <property type="match status" value="1"/>
</dbReference>
<dbReference type="OrthoDB" id="4062651at2759"/>
<dbReference type="InterPro" id="IPR008271">
    <property type="entry name" value="Ser/Thr_kinase_AS"/>
</dbReference>
<dbReference type="AlphaFoldDB" id="A0A6A6TM35"/>
<organism evidence="3 4">
    <name type="scientific">Lophiostoma macrostomum CBS 122681</name>
    <dbReference type="NCBI Taxonomy" id="1314788"/>
    <lineage>
        <taxon>Eukaryota</taxon>
        <taxon>Fungi</taxon>
        <taxon>Dikarya</taxon>
        <taxon>Ascomycota</taxon>
        <taxon>Pezizomycotina</taxon>
        <taxon>Dothideomycetes</taxon>
        <taxon>Pleosporomycetidae</taxon>
        <taxon>Pleosporales</taxon>
        <taxon>Lophiostomataceae</taxon>
        <taxon>Lophiostoma</taxon>
    </lineage>
</organism>
<dbReference type="PANTHER" id="PTHR24359:SF1">
    <property type="entry name" value="INHIBITOR OF NUCLEAR FACTOR KAPPA-B KINASE EPSILON SUBUNIT HOMOLOG 1-RELATED"/>
    <property type="match status" value="1"/>
</dbReference>
<evidence type="ECO:0000259" key="2">
    <source>
        <dbReference type="PROSITE" id="PS50011"/>
    </source>
</evidence>
<dbReference type="CDD" id="cd00180">
    <property type="entry name" value="PKc"/>
    <property type="match status" value="1"/>
</dbReference>
<dbReference type="PROSITE" id="PS00108">
    <property type="entry name" value="PROTEIN_KINASE_ST"/>
    <property type="match status" value="1"/>
</dbReference>
<dbReference type="GO" id="GO:0004674">
    <property type="term" value="F:protein serine/threonine kinase activity"/>
    <property type="evidence" value="ECO:0007669"/>
    <property type="project" value="TreeGrafter"/>
</dbReference>
<dbReference type="SMART" id="SM00220">
    <property type="entry name" value="S_TKc"/>
    <property type="match status" value="1"/>
</dbReference>
<dbReference type="Proteomes" id="UP000799324">
    <property type="component" value="Unassembled WGS sequence"/>
</dbReference>
<keyword evidence="3" id="KW-0418">Kinase</keyword>
<gene>
    <name evidence="3" type="ORF">K491DRAFT_20013</name>
</gene>
<dbReference type="GO" id="GO:0005524">
    <property type="term" value="F:ATP binding"/>
    <property type="evidence" value="ECO:0007669"/>
    <property type="project" value="InterPro"/>
</dbReference>
<keyword evidence="4" id="KW-1185">Reference proteome</keyword>
<dbReference type="InterPro" id="IPR011009">
    <property type="entry name" value="Kinase-like_dom_sf"/>
</dbReference>